<gene>
    <name evidence="2" type="ordered locus">Namu_0488</name>
</gene>
<evidence type="ECO:0000313" key="3">
    <source>
        <dbReference type="Proteomes" id="UP000002218"/>
    </source>
</evidence>
<dbReference type="Gene3D" id="1.20.120.450">
    <property type="entry name" value="dinb family like domain"/>
    <property type="match status" value="1"/>
</dbReference>
<feature type="domain" description="Mycothiol-dependent maleylpyruvate isomerase metal-binding" evidence="1">
    <location>
        <begin position="10"/>
        <end position="150"/>
    </location>
</feature>
<dbReference type="InterPro" id="IPR024344">
    <property type="entry name" value="MDMPI_metal-binding"/>
</dbReference>
<evidence type="ECO:0000313" key="2">
    <source>
        <dbReference type="EMBL" id="ACV76907.1"/>
    </source>
</evidence>
<dbReference type="eggNOG" id="ENOG5030GDY">
    <property type="taxonomic scope" value="Bacteria"/>
</dbReference>
<name>C8X738_NAKMY</name>
<dbReference type="SUPFAM" id="SSF109854">
    <property type="entry name" value="DinB/YfiT-like putative metalloenzymes"/>
    <property type="match status" value="1"/>
</dbReference>
<dbReference type="KEGG" id="nml:Namu_0488"/>
<dbReference type="Pfam" id="PF11716">
    <property type="entry name" value="MDMPI_N"/>
    <property type="match status" value="1"/>
</dbReference>
<dbReference type="STRING" id="479431.Namu_0488"/>
<dbReference type="AlphaFoldDB" id="C8X738"/>
<dbReference type="InterPro" id="IPR017517">
    <property type="entry name" value="Maleyloyr_isom"/>
</dbReference>
<organism evidence="2 3">
    <name type="scientific">Nakamurella multipartita (strain ATCC 700099 / DSM 44233 / CIP 104796 / JCM 9543 / NBRC 105858 / Y-104)</name>
    <name type="common">Microsphaera multipartita</name>
    <dbReference type="NCBI Taxonomy" id="479431"/>
    <lineage>
        <taxon>Bacteria</taxon>
        <taxon>Bacillati</taxon>
        <taxon>Actinomycetota</taxon>
        <taxon>Actinomycetes</taxon>
        <taxon>Nakamurellales</taxon>
        <taxon>Nakamurellaceae</taxon>
        <taxon>Nakamurella</taxon>
    </lineage>
</organism>
<protein>
    <recommendedName>
        <fullName evidence="1">Mycothiol-dependent maleylpyruvate isomerase metal-binding domain-containing protein</fullName>
    </recommendedName>
</protein>
<evidence type="ECO:0000259" key="1">
    <source>
        <dbReference type="Pfam" id="PF11716"/>
    </source>
</evidence>
<reference evidence="3" key="1">
    <citation type="submission" date="2009-09" db="EMBL/GenBank/DDBJ databases">
        <title>The complete genome of Nakamurella multipartita DSM 44233.</title>
        <authorList>
            <consortium name="US DOE Joint Genome Institute (JGI-PGF)"/>
            <person name="Lucas S."/>
            <person name="Copeland A."/>
            <person name="Lapidus A."/>
            <person name="Glavina del Rio T."/>
            <person name="Dalin E."/>
            <person name="Tice H."/>
            <person name="Bruce D."/>
            <person name="Goodwin L."/>
            <person name="Pitluck S."/>
            <person name="Kyrpides N."/>
            <person name="Mavromatis K."/>
            <person name="Ivanova N."/>
            <person name="Ovchinnikova G."/>
            <person name="Sims D."/>
            <person name="Meincke L."/>
            <person name="Brettin T."/>
            <person name="Detter J.C."/>
            <person name="Han C."/>
            <person name="Larimer F."/>
            <person name="Land M."/>
            <person name="Hauser L."/>
            <person name="Markowitz V."/>
            <person name="Cheng J.-F."/>
            <person name="Hugenholtz P."/>
            <person name="Woyke T."/>
            <person name="Wu D."/>
            <person name="Klenk H.-P."/>
            <person name="Eisen J.A."/>
        </authorList>
    </citation>
    <scope>NUCLEOTIDE SEQUENCE [LARGE SCALE GENOMIC DNA]</scope>
    <source>
        <strain evidence="3">ATCC 700099 / DSM 44233 / CIP 104796 / JCM 9543 / NBRC 105858 / Y-104</strain>
    </source>
</reference>
<dbReference type="EMBL" id="CP001737">
    <property type="protein sequence ID" value="ACV76907.1"/>
    <property type="molecule type" value="Genomic_DNA"/>
</dbReference>
<accession>C8X738</accession>
<proteinExistence type="predicted"/>
<dbReference type="InParanoid" id="C8X738"/>
<dbReference type="OrthoDB" id="3292744at2"/>
<keyword evidence="3" id="KW-1185">Reference proteome</keyword>
<dbReference type="Proteomes" id="UP000002218">
    <property type="component" value="Chromosome"/>
</dbReference>
<reference evidence="2 3" key="2">
    <citation type="journal article" date="2010" name="Stand. Genomic Sci.">
        <title>Complete genome sequence of Nakamurella multipartita type strain (Y-104).</title>
        <authorList>
            <person name="Tice H."/>
            <person name="Mayilraj S."/>
            <person name="Sims D."/>
            <person name="Lapidus A."/>
            <person name="Nolan M."/>
            <person name="Lucas S."/>
            <person name="Glavina Del Rio T."/>
            <person name="Copeland A."/>
            <person name="Cheng J.F."/>
            <person name="Meincke L."/>
            <person name="Bruce D."/>
            <person name="Goodwin L."/>
            <person name="Pitluck S."/>
            <person name="Ivanova N."/>
            <person name="Mavromatis K."/>
            <person name="Ovchinnikova G."/>
            <person name="Pati A."/>
            <person name="Chen A."/>
            <person name="Palaniappan K."/>
            <person name="Land M."/>
            <person name="Hauser L."/>
            <person name="Chang Y.J."/>
            <person name="Jeffries C.D."/>
            <person name="Detter J.C."/>
            <person name="Brettin T."/>
            <person name="Rohde M."/>
            <person name="Goker M."/>
            <person name="Bristow J."/>
            <person name="Eisen J.A."/>
            <person name="Markowitz V."/>
            <person name="Hugenholtz P."/>
            <person name="Kyrpides N.C."/>
            <person name="Klenk H.P."/>
            <person name="Chen F."/>
        </authorList>
    </citation>
    <scope>NUCLEOTIDE SEQUENCE [LARGE SCALE GENOMIC DNA]</scope>
    <source>
        <strain evidence="3">ATCC 700099 / DSM 44233 / CIP 104796 / JCM 9543 / NBRC 105858 / Y-104</strain>
    </source>
</reference>
<dbReference type="GO" id="GO:0046872">
    <property type="term" value="F:metal ion binding"/>
    <property type="evidence" value="ECO:0007669"/>
    <property type="project" value="InterPro"/>
</dbReference>
<dbReference type="RefSeq" id="WP_015745825.1">
    <property type="nucleotide sequence ID" value="NC_013235.1"/>
</dbReference>
<sequence length="201" mass="20796">MPESDSRRTFAAAAQAFAELVDRIPDDAWTGPGLGDWDLRALVGHASRSLVTVLTYLPRIAETEAVPTTAAYYAAAAQIMAAVTERGRQAGAALGNDPAATVRTLVRDCARALAATTDDPVIESIAGGMRLSGYLVTRTFELVVHSLDIAAATGLSYDPPADALAESLALAVDVAVDRGQGARLLLALTGRASLASGFSVV</sequence>
<dbReference type="NCBIfam" id="TIGR03083">
    <property type="entry name" value="maleylpyruvate isomerase family mycothiol-dependent enzyme"/>
    <property type="match status" value="1"/>
</dbReference>
<dbReference type="InterPro" id="IPR034660">
    <property type="entry name" value="DinB/YfiT-like"/>
</dbReference>
<dbReference type="HOGENOM" id="CLU_113276_0_0_11"/>